<evidence type="ECO:0000313" key="1">
    <source>
        <dbReference type="EMBL" id="MBB4014447.1"/>
    </source>
</evidence>
<dbReference type="Proteomes" id="UP000561045">
    <property type="component" value="Unassembled WGS sequence"/>
</dbReference>
<dbReference type="AlphaFoldDB" id="A0A840BVW1"/>
<dbReference type="Pfam" id="PF06073">
    <property type="entry name" value="DUF934"/>
    <property type="match status" value="1"/>
</dbReference>
<gene>
    <name evidence="1" type="ORF">GGR36_003793</name>
</gene>
<dbReference type="RefSeq" id="WP_183636549.1">
    <property type="nucleotide sequence ID" value="NZ_BAABLE010000009.1"/>
</dbReference>
<dbReference type="InterPro" id="IPR008318">
    <property type="entry name" value="UCP030820"/>
</dbReference>
<comment type="caution">
    <text evidence="1">The sequence shown here is derived from an EMBL/GenBank/DDBJ whole genome shotgun (WGS) entry which is preliminary data.</text>
</comment>
<sequence>MSNLIKNGAVVEDGWTLVRYPAVDESVQKQAGKVVQFKVTGTEAASPELIAQVQIPAGRAIVPLAVFRARKDELAARIAAGEIGVWLESFELVEDLAAAVGDINALPVIAYDFPKFVDGRGFSAAVLLRTRYGYRNELRAIGDVLRDKLYFMQRCGFDAYQIRADRSAEDALASLRDFSEPYQASVAEPQPLWRRHARA</sequence>
<keyword evidence="2" id="KW-1185">Reference proteome</keyword>
<evidence type="ECO:0000313" key="2">
    <source>
        <dbReference type="Proteomes" id="UP000561045"/>
    </source>
</evidence>
<protein>
    <submittedName>
        <fullName evidence="1">Uncharacterized protein (DUF934 family)</fullName>
    </submittedName>
</protein>
<organism evidence="1 2">
    <name type="scientific">Niveibacterium umoris</name>
    <dbReference type="NCBI Taxonomy" id="1193620"/>
    <lineage>
        <taxon>Bacteria</taxon>
        <taxon>Pseudomonadati</taxon>
        <taxon>Pseudomonadota</taxon>
        <taxon>Betaproteobacteria</taxon>
        <taxon>Rhodocyclales</taxon>
        <taxon>Rhodocyclaceae</taxon>
        <taxon>Niveibacterium</taxon>
    </lineage>
</organism>
<proteinExistence type="predicted"/>
<reference evidence="1 2" key="1">
    <citation type="submission" date="2020-08" db="EMBL/GenBank/DDBJ databases">
        <title>Genomic Encyclopedia of Type Strains, Phase IV (KMG-IV): sequencing the most valuable type-strain genomes for metagenomic binning, comparative biology and taxonomic classification.</title>
        <authorList>
            <person name="Goeker M."/>
        </authorList>
    </citation>
    <scope>NUCLEOTIDE SEQUENCE [LARGE SCALE GENOMIC DNA]</scope>
    <source>
        <strain evidence="1 2">DSM 106739</strain>
    </source>
</reference>
<dbReference type="EMBL" id="JACIET010000002">
    <property type="protein sequence ID" value="MBB4014447.1"/>
    <property type="molecule type" value="Genomic_DNA"/>
</dbReference>
<accession>A0A840BVW1</accession>
<name>A0A840BVW1_9RHOO</name>